<protein>
    <submittedName>
        <fullName evidence="2">Alcohol dehydrogenase</fullName>
    </submittedName>
</protein>
<dbReference type="InterPro" id="IPR011032">
    <property type="entry name" value="GroES-like_sf"/>
</dbReference>
<dbReference type="Gene3D" id="3.40.50.720">
    <property type="entry name" value="NAD(P)-binding Rossmann-like Domain"/>
    <property type="match status" value="1"/>
</dbReference>
<dbReference type="PANTHER" id="PTHR45033:SF1">
    <property type="entry name" value="OXIDOREDUCTASE (EUROFUNG)"/>
    <property type="match status" value="1"/>
</dbReference>
<sequence>MPEIQNKQWLTRQDGLDKVYQDTAALPQPGKDEVLVEIRAVSLNYRDTEVSMGLYKHHKTVEDGPPKPLVPCADMCGVITAVGEGGSSATVPWKVGDRVVSIFNQTHLTGQVKAHHMASGLGLPLDGVLQTHRVFPSYGLVRAPEYMTDEEASCLPIAAVTAWMSINGMRPLGQPGGEGEVVLLQGTGGVSISGLQIAKASGAKVIVTSSSDDKLKKAQSLGADYLINYRSTPEWQEEVMKLTHDEGADIILECGGARTLRKSFDSVAFGGLINSIGYLSGKEDEAGDRTNVNVLALRRNVTLKGILNGPRERFEEMCEFYRKHEIHPVIDRVFEFDSSKEALQYLFSGGHFGKVVVKVKA</sequence>
<dbReference type="Proteomes" id="UP000774617">
    <property type="component" value="Unassembled WGS sequence"/>
</dbReference>
<name>A0ABQ8GVM1_9PEZI</name>
<evidence type="ECO:0000259" key="1">
    <source>
        <dbReference type="SMART" id="SM00829"/>
    </source>
</evidence>
<dbReference type="SUPFAM" id="SSF51735">
    <property type="entry name" value="NAD(P)-binding Rossmann-fold domains"/>
    <property type="match status" value="1"/>
</dbReference>
<organism evidence="2 3">
    <name type="scientific">Macrophomina phaseolina</name>
    <dbReference type="NCBI Taxonomy" id="35725"/>
    <lineage>
        <taxon>Eukaryota</taxon>
        <taxon>Fungi</taxon>
        <taxon>Dikarya</taxon>
        <taxon>Ascomycota</taxon>
        <taxon>Pezizomycotina</taxon>
        <taxon>Dothideomycetes</taxon>
        <taxon>Dothideomycetes incertae sedis</taxon>
        <taxon>Botryosphaeriales</taxon>
        <taxon>Botryosphaeriaceae</taxon>
        <taxon>Macrophomina</taxon>
    </lineage>
</organism>
<dbReference type="InterPro" id="IPR020843">
    <property type="entry name" value="ER"/>
</dbReference>
<dbReference type="CDD" id="cd08276">
    <property type="entry name" value="MDR7"/>
    <property type="match status" value="1"/>
</dbReference>
<dbReference type="Pfam" id="PF08240">
    <property type="entry name" value="ADH_N"/>
    <property type="match status" value="1"/>
</dbReference>
<dbReference type="SMART" id="SM00829">
    <property type="entry name" value="PKS_ER"/>
    <property type="match status" value="1"/>
</dbReference>
<dbReference type="Gene3D" id="3.90.180.10">
    <property type="entry name" value="Medium-chain alcohol dehydrogenases, catalytic domain"/>
    <property type="match status" value="1"/>
</dbReference>
<dbReference type="SUPFAM" id="SSF50129">
    <property type="entry name" value="GroES-like"/>
    <property type="match status" value="1"/>
</dbReference>
<reference evidence="2 3" key="1">
    <citation type="journal article" date="2021" name="Nat. Commun.">
        <title>Genetic determinants of endophytism in the Arabidopsis root mycobiome.</title>
        <authorList>
            <person name="Mesny F."/>
            <person name="Miyauchi S."/>
            <person name="Thiergart T."/>
            <person name="Pickel B."/>
            <person name="Atanasova L."/>
            <person name="Karlsson M."/>
            <person name="Huettel B."/>
            <person name="Barry K.W."/>
            <person name="Haridas S."/>
            <person name="Chen C."/>
            <person name="Bauer D."/>
            <person name="Andreopoulos W."/>
            <person name="Pangilinan J."/>
            <person name="LaButti K."/>
            <person name="Riley R."/>
            <person name="Lipzen A."/>
            <person name="Clum A."/>
            <person name="Drula E."/>
            <person name="Henrissat B."/>
            <person name="Kohler A."/>
            <person name="Grigoriev I.V."/>
            <person name="Martin F.M."/>
            <person name="Hacquard S."/>
        </authorList>
    </citation>
    <scope>NUCLEOTIDE SEQUENCE [LARGE SCALE GENOMIC DNA]</scope>
    <source>
        <strain evidence="2 3">MPI-SDFR-AT-0080</strain>
    </source>
</reference>
<dbReference type="EMBL" id="JAGTJR010000001">
    <property type="protein sequence ID" value="KAH7065128.1"/>
    <property type="molecule type" value="Genomic_DNA"/>
</dbReference>
<keyword evidence="3" id="KW-1185">Reference proteome</keyword>
<dbReference type="InterPro" id="IPR013149">
    <property type="entry name" value="ADH-like_C"/>
</dbReference>
<dbReference type="Pfam" id="PF00107">
    <property type="entry name" value="ADH_zinc_N"/>
    <property type="match status" value="1"/>
</dbReference>
<evidence type="ECO:0000313" key="2">
    <source>
        <dbReference type="EMBL" id="KAH7065128.1"/>
    </source>
</evidence>
<comment type="caution">
    <text evidence="2">The sequence shown here is derived from an EMBL/GenBank/DDBJ whole genome shotgun (WGS) entry which is preliminary data.</text>
</comment>
<gene>
    <name evidence="2" type="ORF">B0J12DRAFT_706746</name>
</gene>
<dbReference type="InterPro" id="IPR052711">
    <property type="entry name" value="Zinc_ADH-like"/>
</dbReference>
<dbReference type="PANTHER" id="PTHR45033">
    <property type="match status" value="1"/>
</dbReference>
<feature type="domain" description="Enoyl reductase (ER)" evidence="1">
    <location>
        <begin position="15"/>
        <end position="357"/>
    </location>
</feature>
<accession>A0ABQ8GVM1</accession>
<evidence type="ECO:0000313" key="3">
    <source>
        <dbReference type="Proteomes" id="UP000774617"/>
    </source>
</evidence>
<dbReference type="InterPro" id="IPR036291">
    <property type="entry name" value="NAD(P)-bd_dom_sf"/>
</dbReference>
<dbReference type="InterPro" id="IPR013154">
    <property type="entry name" value="ADH-like_N"/>
</dbReference>
<proteinExistence type="predicted"/>